<dbReference type="InterPro" id="IPR003615">
    <property type="entry name" value="HNH_nuc"/>
</dbReference>
<evidence type="ECO:0000256" key="1">
    <source>
        <dbReference type="SAM" id="MobiDB-lite"/>
    </source>
</evidence>
<feature type="domain" description="HNH nuclease" evidence="2">
    <location>
        <begin position="313"/>
        <end position="370"/>
    </location>
</feature>
<sequence length="430" mass="47473">MARTPHPALQQFSAEVKERWVEAGSPAYARIAKLTAEDGTAISQGSISNLLSGKSRPRWDTVRVFVRALSRYEDPNCDPALLMAVAQRWRARWAQLQNELATAVDHDGPADPTSGERPTVEQSRYVDPLTGRADAVGVEAALRQRIFRRLRETIDQRGTLSRADLLDFTIDGTSLPLIDRNRAIRSPRGMLATLSVMSRGGQDSSDEEYGDSGFGYAYRSGTIDGDNQKLRKALEFRLPLILFRMIGHGTYVPIFPVYVVADDRERRRFMLTIDTDLPGQVGARVPDRAEQTRNRVHSAEFRARLLHAYGIRCAVCGLGVAQLLDAVHIVDAARPIDDASGKLYTTSSIENGLLLCSNHHRAFAAKLLGITPDYTIRIADRLMVEGDDPASEQLRDLNGRSLLLPARLDSRPSPDLIAVAFAAFVRDGAG</sequence>
<organism evidence="3 4">
    <name type="scientific">Nocardia caishijiensis</name>
    <dbReference type="NCBI Taxonomy" id="184756"/>
    <lineage>
        <taxon>Bacteria</taxon>
        <taxon>Bacillati</taxon>
        <taxon>Actinomycetota</taxon>
        <taxon>Actinomycetes</taxon>
        <taxon>Mycobacteriales</taxon>
        <taxon>Nocardiaceae</taxon>
        <taxon>Nocardia</taxon>
    </lineage>
</organism>
<accession>A0ABQ6YNA1</accession>
<keyword evidence="4" id="KW-1185">Reference proteome</keyword>
<evidence type="ECO:0000259" key="2">
    <source>
        <dbReference type="Pfam" id="PF13391"/>
    </source>
</evidence>
<keyword evidence="3" id="KW-0378">Hydrolase</keyword>
<dbReference type="EMBL" id="VMSD01000004">
    <property type="protein sequence ID" value="KAF0846916.1"/>
    <property type="molecule type" value="Genomic_DNA"/>
</dbReference>
<dbReference type="GO" id="GO:0004519">
    <property type="term" value="F:endonuclease activity"/>
    <property type="evidence" value="ECO:0007669"/>
    <property type="project" value="UniProtKB-KW"/>
</dbReference>
<gene>
    <name evidence="3" type="ORF">FNL39_104338</name>
</gene>
<keyword evidence="3" id="KW-0540">Nuclease</keyword>
<dbReference type="Proteomes" id="UP000798951">
    <property type="component" value="Unassembled WGS sequence"/>
</dbReference>
<protein>
    <submittedName>
        <fullName evidence="3">HNH endonuclease</fullName>
    </submittedName>
</protein>
<evidence type="ECO:0000313" key="4">
    <source>
        <dbReference type="Proteomes" id="UP000798951"/>
    </source>
</evidence>
<evidence type="ECO:0000313" key="3">
    <source>
        <dbReference type="EMBL" id="KAF0846916.1"/>
    </source>
</evidence>
<comment type="caution">
    <text evidence="3">The sequence shown here is derived from an EMBL/GenBank/DDBJ whole genome shotgun (WGS) entry which is preliminary data.</text>
</comment>
<keyword evidence="3" id="KW-0255">Endonuclease</keyword>
<proteinExistence type="predicted"/>
<dbReference type="Pfam" id="PF13391">
    <property type="entry name" value="HNH_2"/>
    <property type="match status" value="1"/>
</dbReference>
<reference evidence="3 4" key="1">
    <citation type="submission" date="2019-07" db="EMBL/GenBank/DDBJ databases">
        <title>Genomic Encyclopedia of Type Strains, Phase IV (KMG-IV): sequencing the most valuable type-strain genomes for metagenomic binning, comparative biology and taxonomic classification.</title>
        <authorList>
            <person name="Goeker M."/>
        </authorList>
    </citation>
    <scope>NUCLEOTIDE SEQUENCE [LARGE SCALE GENOMIC DNA]</scope>
    <source>
        <strain evidence="3 4">DSM 44831</strain>
    </source>
</reference>
<feature type="region of interest" description="Disordered" evidence="1">
    <location>
        <begin position="103"/>
        <end position="124"/>
    </location>
</feature>
<name>A0ABQ6YNA1_9NOCA</name>